<evidence type="ECO:0000313" key="2">
    <source>
        <dbReference type="Proteomes" id="UP000244989"/>
    </source>
</evidence>
<dbReference type="RefSeq" id="WP_108431761.1">
    <property type="nucleotide sequence ID" value="NZ_CP026947.1"/>
</dbReference>
<dbReference type="Proteomes" id="UP000244989">
    <property type="component" value="Unassembled WGS sequence"/>
</dbReference>
<dbReference type="KEGG" id="cyz:C3B44_07050"/>
<organism evidence="1 2">
    <name type="scientific">Corynebacterium yudongzhengii</name>
    <dbReference type="NCBI Taxonomy" id="2080740"/>
    <lineage>
        <taxon>Bacteria</taxon>
        <taxon>Bacillati</taxon>
        <taxon>Actinomycetota</taxon>
        <taxon>Actinomycetes</taxon>
        <taxon>Mycobacteriales</taxon>
        <taxon>Corynebacteriaceae</taxon>
        <taxon>Corynebacterium</taxon>
    </lineage>
</organism>
<keyword evidence="2" id="KW-1185">Reference proteome</keyword>
<dbReference type="AlphaFoldDB" id="A0A2U1T9F6"/>
<gene>
    <name evidence="1" type="ORF">DF222_01520</name>
</gene>
<dbReference type="EMBL" id="QEEZ01000002">
    <property type="protein sequence ID" value="PWC02650.1"/>
    <property type="molecule type" value="Genomic_DNA"/>
</dbReference>
<reference evidence="2" key="1">
    <citation type="submission" date="2018-04" db="EMBL/GenBank/DDBJ databases">
        <authorList>
            <person name="Liu S."/>
            <person name="Wang Z."/>
            <person name="Li J."/>
        </authorList>
    </citation>
    <scope>NUCLEOTIDE SEQUENCE [LARGE SCALE GENOMIC DNA]</scope>
    <source>
        <strain evidence="2">2189</strain>
    </source>
</reference>
<name>A0A2U1T9F6_9CORY</name>
<dbReference type="OrthoDB" id="4427212at2"/>
<comment type="caution">
    <text evidence="1">The sequence shown here is derived from an EMBL/GenBank/DDBJ whole genome shotgun (WGS) entry which is preliminary data.</text>
</comment>
<sequence length="255" mass="28333">MSFFEDIASALDAEGIESRVHDDVMFVPITPEIEIQFVEIDPHLPAANVYIADAAVSEDDDGFQSALVSVVFSVEDAVARVGEHVATNQVVTLLRDLLQGTDERISDLSFYPDDIDPTLVRADVGQSAEIHVGVSVQEHSVVAHVKFVVTSHEMDEWLDEAIDEVWGPEVPAALSEEDRARLFNNLQSDLSEEVLVLGDFEDFDKLFDVLSLASDQAEEWESQLDPLDFPDFGDVDPLDFFDEDAINFDDIDTDN</sequence>
<evidence type="ECO:0000313" key="1">
    <source>
        <dbReference type="EMBL" id="PWC02650.1"/>
    </source>
</evidence>
<accession>A0A2U1T9F6</accession>
<protein>
    <submittedName>
        <fullName evidence="1">Uncharacterized protein</fullName>
    </submittedName>
</protein>
<proteinExistence type="predicted"/>